<dbReference type="PANTHER" id="PTHR30238:SF4">
    <property type="entry name" value="SLL1022 PROTEIN"/>
    <property type="match status" value="1"/>
</dbReference>
<reference evidence="2" key="1">
    <citation type="journal article" date="1995" name="Int. Dairy J.">
        <title>Characterization and exploitation of conjugation in Lactococcus lactis.</title>
        <authorList>
            <person name="Gasson M."/>
            <person name="Godon J.-J."/>
            <person name="Chris P."/>
            <person name="Eaton T."/>
            <person name="Jury K."/>
            <person name="Shearman C."/>
        </authorList>
    </citation>
    <scope>NUCLEOTIDE SEQUENCE</scope>
    <source>
        <strain evidence="2">MG1363</strain>
        <plasmid evidence="2">pFI430</plasmid>
    </source>
</reference>
<reference evidence="3 4" key="3">
    <citation type="journal article" date="2007" name="J. Bacteriol.">
        <title>The complete genome sequence of the lactic acid bacterial paradigm Lactococcus lactis subsp. cremoris MG1363.</title>
        <authorList>
            <person name="Wegmann U."/>
            <person name="O'Connell-Motherway M."/>
            <person name="Zomer A."/>
            <person name="Buist G."/>
            <person name="Shearman C."/>
            <person name="Canchaya C."/>
            <person name="Ventura M."/>
            <person name="Goesmann A."/>
            <person name="Gasson M.J."/>
            <person name="Kuipers O.P."/>
            <person name="van Sinderen D."/>
            <person name="Kok J."/>
        </authorList>
    </citation>
    <scope>NUCLEOTIDE SEQUENCE [LARGE SCALE GENOMIC DNA]</scope>
    <source>
        <strain evidence="3 4">MG1363</strain>
    </source>
</reference>
<dbReference type="EMBL" id="AM406671">
    <property type="protein sequence ID" value="CAL97939.1"/>
    <property type="molecule type" value="Genomic_DNA"/>
</dbReference>
<feature type="transmembrane region" description="Helical" evidence="1">
    <location>
        <begin position="257"/>
        <end position="283"/>
    </location>
</feature>
<feature type="transmembrane region" description="Helical" evidence="1">
    <location>
        <begin position="327"/>
        <end position="347"/>
    </location>
</feature>
<keyword evidence="2" id="KW-0614">Plasmid</keyword>
<dbReference type="Proteomes" id="UP000000364">
    <property type="component" value="Chromosome"/>
</dbReference>
<accession>A2RKX3</accession>
<evidence type="ECO:0000256" key="1">
    <source>
        <dbReference type="SAM" id="Phobius"/>
    </source>
</evidence>
<dbReference type="AlphaFoldDB" id="A2RKX3"/>
<proteinExistence type="predicted"/>
<dbReference type="KEGG" id="llm:llmg_1349"/>
<feature type="transmembrane region" description="Helical" evidence="1">
    <location>
        <begin position="121"/>
        <end position="139"/>
    </location>
</feature>
<dbReference type="InterPro" id="IPR007427">
    <property type="entry name" value="DUF475"/>
</dbReference>
<sequence>MKYFRESIIVTIIALIIAVVYGGVDALILATILGIMEVSLSFDNAIVNARILERMSHRWRNIFLTVGMLIAVLGMRFIFPLAVVSVSAQMSPMKALHLAMEKGNPETVGTYGYILQHAHPVIAAFGGAFLLMLALNFFFDENDYHWFVLPEKLLFKIGKFPMATPMIVLVVMMVISKWVSGQSYLVFFSGAAGMVLYMAVEGLGNLMEHHGTLAEVAEEIENDEPLIAQSILATGKQAFVLFLYLEMIDASFSFDGAIGAFAITSDPIVIMLGLGLIGAMFVRSLTVYLVEKGTLNDFVYLDHGAHWAILTLSILLLVSINIEIPEIVTGLIGAILIGASFLSSIFYNRKQSESAN</sequence>
<protein>
    <submittedName>
        <fullName evidence="2">ORF57</fullName>
    </submittedName>
</protein>
<feature type="transmembrane region" description="Helical" evidence="1">
    <location>
        <begin position="62"/>
        <end position="84"/>
    </location>
</feature>
<gene>
    <name evidence="3" type="ordered locus">llmg_1349</name>
</gene>
<feature type="transmembrane region" description="Helical" evidence="1">
    <location>
        <begin position="159"/>
        <end position="176"/>
    </location>
</feature>
<organism evidence="3 4">
    <name type="scientific">Lactococcus lactis subsp. cremoris (strain MG1363)</name>
    <dbReference type="NCBI Taxonomy" id="416870"/>
    <lineage>
        <taxon>Bacteria</taxon>
        <taxon>Bacillati</taxon>
        <taxon>Bacillota</taxon>
        <taxon>Bacilli</taxon>
        <taxon>Lactobacillales</taxon>
        <taxon>Streptococcaceae</taxon>
        <taxon>Lactococcus</taxon>
        <taxon>Lactococcus cremoris subsp. cremoris</taxon>
    </lineage>
</organism>
<evidence type="ECO:0000313" key="4">
    <source>
        <dbReference type="Proteomes" id="UP000000364"/>
    </source>
</evidence>
<feature type="transmembrane region" description="Helical" evidence="1">
    <location>
        <begin position="183"/>
        <end position="200"/>
    </location>
</feature>
<dbReference type="RefSeq" id="WP_011835220.1">
    <property type="nucleotide sequence ID" value="NC_009004.1"/>
</dbReference>
<dbReference type="HOGENOM" id="CLU_034539_1_0_9"/>
<name>A2RKX3_LACLM</name>
<dbReference type="STRING" id="416870.llmg_1349"/>
<dbReference type="Pfam" id="PF04332">
    <property type="entry name" value="DUF475"/>
    <property type="match status" value="1"/>
</dbReference>
<keyword evidence="1" id="KW-0472">Membrane</keyword>
<geneLocation type="plasmid" evidence="2">
    <name>pFI430</name>
</geneLocation>
<dbReference type="NCBIfam" id="NF010613">
    <property type="entry name" value="PRK14013.1-3"/>
    <property type="match status" value="1"/>
</dbReference>
<dbReference type="OrthoDB" id="9806211at2"/>
<keyword evidence="1" id="KW-0812">Transmembrane</keyword>
<feature type="transmembrane region" description="Helical" evidence="1">
    <location>
        <begin position="12"/>
        <end position="36"/>
    </location>
</feature>
<dbReference type="eggNOG" id="COG2899">
    <property type="taxonomic scope" value="Bacteria"/>
</dbReference>
<dbReference type="EMBL" id="DQ011112">
    <property type="protein sequence ID" value="AAY64132.1"/>
    <property type="molecule type" value="Genomic_DNA"/>
</dbReference>
<evidence type="ECO:0000313" key="3">
    <source>
        <dbReference type="EMBL" id="CAL97939.1"/>
    </source>
</evidence>
<feature type="transmembrane region" description="Helical" evidence="1">
    <location>
        <begin position="303"/>
        <end position="320"/>
    </location>
</feature>
<evidence type="ECO:0000313" key="2">
    <source>
        <dbReference type="EMBL" id="AAY64132.1"/>
    </source>
</evidence>
<keyword evidence="1" id="KW-1133">Transmembrane helix</keyword>
<dbReference type="PANTHER" id="PTHR30238">
    <property type="entry name" value="MEMBRANE BOUND PREDICTED REDOX MODULATOR"/>
    <property type="match status" value="1"/>
</dbReference>
<reference evidence="2" key="2">
    <citation type="submission" date="2005-04" db="EMBL/GenBank/DDBJ databases">
        <title>The complete DNA sequence of the lactococcal sexfactor.</title>
        <authorList>
            <person name="Shearman C."/>
            <person name="Wegmann U."/>
            <person name="Godon J.-J."/>
            <person name="Jury K."/>
            <person name="Pillidge C."/>
            <person name="Gasson M."/>
        </authorList>
    </citation>
    <scope>NUCLEOTIDE SEQUENCE</scope>
    <source>
        <strain evidence="2">MG1363</strain>
        <plasmid evidence="2">pFI430</plasmid>
    </source>
</reference>